<dbReference type="Proteomes" id="UP001597115">
    <property type="component" value="Unassembled WGS sequence"/>
</dbReference>
<dbReference type="SUPFAM" id="SSF53756">
    <property type="entry name" value="UDP-Glycosyltransferase/glycogen phosphorylase"/>
    <property type="match status" value="1"/>
</dbReference>
<name>A0ABW4HZX8_9SPHN</name>
<comment type="caution">
    <text evidence="1">The sequence shown here is derived from an EMBL/GenBank/DDBJ whole genome shotgun (WGS) entry which is preliminary data.</text>
</comment>
<organism evidence="1 2">
    <name type="scientific">Sphingomonas tabacisoli</name>
    <dbReference type="NCBI Taxonomy" id="2249466"/>
    <lineage>
        <taxon>Bacteria</taxon>
        <taxon>Pseudomonadati</taxon>
        <taxon>Pseudomonadota</taxon>
        <taxon>Alphaproteobacteria</taxon>
        <taxon>Sphingomonadales</taxon>
        <taxon>Sphingomonadaceae</taxon>
        <taxon>Sphingomonas</taxon>
    </lineage>
</organism>
<accession>A0ABW4HZX8</accession>
<evidence type="ECO:0000313" key="1">
    <source>
        <dbReference type="EMBL" id="MFD1610726.1"/>
    </source>
</evidence>
<proteinExistence type="predicted"/>
<gene>
    <name evidence="1" type="ORF">ACFSCW_02800</name>
</gene>
<reference evidence="2" key="1">
    <citation type="journal article" date="2019" name="Int. J. Syst. Evol. Microbiol.">
        <title>The Global Catalogue of Microorganisms (GCM) 10K type strain sequencing project: providing services to taxonomists for standard genome sequencing and annotation.</title>
        <authorList>
            <consortium name="The Broad Institute Genomics Platform"/>
            <consortium name="The Broad Institute Genome Sequencing Center for Infectious Disease"/>
            <person name="Wu L."/>
            <person name="Ma J."/>
        </authorList>
    </citation>
    <scope>NUCLEOTIDE SEQUENCE [LARGE SCALE GENOMIC DNA]</scope>
    <source>
        <strain evidence="2">CGMCC 1.16275</strain>
    </source>
</reference>
<sequence length="390" mass="41675">MAKFLLGWELGANRGHLVRLAGIARRLVAEGHDVAVAAQRLSRDFDLPAEVTLWQAPIWPRLLGNVGALGGPAPSTMGDILVRVGMDDPSALPAMILAWRQMLDAIRPDAVAADFAPALLSAARGRLPTVSVGVGFDAVPAHLAEFPSLTGRPAVFAEADILAAVNDAMRRANLDPIERLPALFEADCVLPGTFTKLDPYAKWRREPVVAPSVAQPVGEAGTGEEVFVYADSALLRTGAFWDGLIRAALPVRLYAQGASAAQQAEFEKLGFAVERTPVSFARIAERSRVVMSSGGLGLVSSALAAGVPVVVVHYDLEKALTGQAITRMQLGGHVYAGSIQPEAFATSLRQLYQNDSFQRRARELAPGFRVRLDPPQEELAARKLIALTGR</sequence>
<dbReference type="EMBL" id="JBHUDY010000001">
    <property type="protein sequence ID" value="MFD1610726.1"/>
    <property type="molecule type" value="Genomic_DNA"/>
</dbReference>
<protein>
    <submittedName>
        <fullName evidence="1">Glycosyltransferase</fullName>
    </submittedName>
</protein>
<evidence type="ECO:0000313" key="2">
    <source>
        <dbReference type="Proteomes" id="UP001597115"/>
    </source>
</evidence>
<dbReference type="Gene3D" id="3.40.50.2000">
    <property type="entry name" value="Glycogen Phosphorylase B"/>
    <property type="match status" value="2"/>
</dbReference>
<keyword evidence="2" id="KW-1185">Reference proteome</keyword>
<dbReference type="RefSeq" id="WP_380886668.1">
    <property type="nucleotide sequence ID" value="NZ_JBHUDY010000001.1"/>
</dbReference>